<dbReference type="Proteomes" id="UP000193944">
    <property type="component" value="Unassembled WGS sequence"/>
</dbReference>
<dbReference type="AlphaFoldDB" id="A0A1Y1X265"/>
<proteinExistence type="predicted"/>
<dbReference type="EMBL" id="MCFG01000173">
    <property type="protein sequence ID" value="ORX79496.1"/>
    <property type="molecule type" value="Genomic_DNA"/>
</dbReference>
<name>A0A1Y1X265_9FUNG</name>
<reference evidence="1 2" key="2">
    <citation type="submission" date="2016-08" db="EMBL/GenBank/DDBJ databases">
        <title>Pervasive Adenine N6-methylation of Active Genes in Fungi.</title>
        <authorList>
            <consortium name="DOE Joint Genome Institute"/>
            <person name="Mondo S.J."/>
            <person name="Dannebaum R.O."/>
            <person name="Kuo R.C."/>
            <person name="Labutti K."/>
            <person name="Haridas S."/>
            <person name="Kuo A."/>
            <person name="Salamov A."/>
            <person name="Ahrendt S.R."/>
            <person name="Lipzen A."/>
            <person name="Sullivan W."/>
            <person name="Andreopoulos W.B."/>
            <person name="Clum A."/>
            <person name="Lindquist E."/>
            <person name="Daum C."/>
            <person name="Ramamoorthy G.K."/>
            <person name="Gryganskyi A."/>
            <person name="Culley D."/>
            <person name="Magnuson J.K."/>
            <person name="James T.Y."/>
            <person name="O'Malley M.A."/>
            <person name="Stajich J.E."/>
            <person name="Spatafora J.W."/>
            <person name="Visel A."/>
            <person name="Grigoriev I.V."/>
        </authorList>
    </citation>
    <scope>NUCLEOTIDE SEQUENCE [LARGE SCALE GENOMIC DNA]</scope>
    <source>
        <strain evidence="1 2">S4</strain>
    </source>
</reference>
<evidence type="ECO:0000313" key="1">
    <source>
        <dbReference type="EMBL" id="ORX79496.1"/>
    </source>
</evidence>
<sequence>MYSNYALAESNETGGAVTSNSIYYIASSYRYTCGSVSLMDCHTETQWSRDSNSLGYSTLLIGTGWIFSKKQY</sequence>
<evidence type="ECO:0000313" key="2">
    <source>
        <dbReference type="Proteomes" id="UP000193944"/>
    </source>
</evidence>
<accession>A0A1Y1X265</accession>
<gene>
    <name evidence="1" type="ORF">BCR32DRAFT_294410</name>
</gene>
<protein>
    <submittedName>
        <fullName evidence="1">Uncharacterized protein</fullName>
    </submittedName>
</protein>
<comment type="caution">
    <text evidence="1">The sequence shown here is derived from an EMBL/GenBank/DDBJ whole genome shotgun (WGS) entry which is preliminary data.</text>
</comment>
<organism evidence="1 2">
    <name type="scientific">Anaeromyces robustus</name>
    <dbReference type="NCBI Taxonomy" id="1754192"/>
    <lineage>
        <taxon>Eukaryota</taxon>
        <taxon>Fungi</taxon>
        <taxon>Fungi incertae sedis</taxon>
        <taxon>Chytridiomycota</taxon>
        <taxon>Chytridiomycota incertae sedis</taxon>
        <taxon>Neocallimastigomycetes</taxon>
        <taxon>Neocallimastigales</taxon>
        <taxon>Neocallimastigaceae</taxon>
        <taxon>Anaeromyces</taxon>
    </lineage>
</organism>
<reference evidence="1 2" key="1">
    <citation type="submission" date="2016-08" db="EMBL/GenBank/DDBJ databases">
        <title>A Parts List for Fungal Cellulosomes Revealed by Comparative Genomics.</title>
        <authorList>
            <consortium name="DOE Joint Genome Institute"/>
            <person name="Haitjema C.H."/>
            <person name="Gilmore S.P."/>
            <person name="Henske J.K."/>
            <person name="Solomon K.V."/>
            <person name="De Groot R."/>
            <person name="Kuo A."/>
            <person name="Mondo S.J."/>
            <person name="Salamov A.A."/>
            <person name="Labutti K."/>
            <person name="Zhao Z."/>
            <person name="Chiniquy J."/>
            <person name="Barry K."/>
            <person name="Brewer H.M."/>
            <person name="Purvine S.O."/>
            <person name="Wright A.T."/>
            <person name="Boxma B."/>
            <person name="Van Alen T."/>
            <person name="Hackstein J.H."/>
            <person name="Baker S.E."/>
            <person name="Grigoriev I.V."/>
            <person name="O'Malley M.A."/>
        </authorList>
    </citation>
    <scope>NUCLEOTIDE SEQUENCE [LARGE SCALE GENOMIC DNA]</scope>
    <source>
        <strain evidence="1 2">S4</strain>
    </source>
</reference>
<keyword evidence="2" id="KW-1185">Reference proteome</keyword>